<evidence type="ECO:0000256" key="3">
    <source>
        <dbReference type="SAM" id="MobiDB-lite"/>
    </source>
</evidence>
<feature type="compositionally biased region" description="Basic residues" evidence="3">
    <location>
        <begin position="269"/>
        <end position="280"/>
    </location>
</feature>
<feature type="DNA-binding region" description="HMG box" evidence="2">
    <location>
        <begin position="16"/>
        <end position="84"/>
    </location>
</feature>
<feature type="compositionally biased region" description="Low complexity" evidence="3">
    <location>
        <begin position="307"/>
        <end position="317"/>
    </location>
</feature>
<feature type="DNA-binding region" description="HMG box" evidence="2">
    <location>
        <begin position="157"/>
        <end position="225"/>
    </location>
</feature>
<feature type="domain" description="HMG box" evidence="4">
    <location>
        <begin position="16"/>
        <end position="84"/>
    </location>
</feature>
<evidence type="ECO:0000256" key="2">
    <source>
        <dbReference type="PROSITE-ProRule" id="PRU00267"/>
    </source>
</evidence>
<dbReference type="CDD" id="cd01389">
    <property type="entry name" value="HMG-box_ROX1-like"/>
    <property type="match status" value="1"/>
</dbReference>
<dbReference type="Gene3D" id="1.10.30.10">
    <property type="entry name" value="High mobility group box domain"/>
    <property type="match status" value="2"/>
</dbReference>
<dbReference type="PANTHER" id="PTHR48112">
    <property type="entry name" value="HIGH MOBILITY GROUP PROTEIN DSP1"/>
    <property type="match status" value="1"/>
</dbReference>
<dbReference type="Proteomes" id="UP001209540">
    <property type="component" value="Unassembled WGS sequence"/>
</dbReference>
<proteinExistence type="predicted"/>
<dbReference type="AlphaFoldDB" id="A0AAD5K6F0"/>
<sequence length="331" mass="37470">MKRFAYKRHGEKPKRVKRPPNAYLLFNRDVRHKILEGNPNLTVSEISKEISERWSNISEEHKAFYNREAARLKQVHMDDNPNFIYTRRSKAELEEAGYRSRPSKKRKVMITDENGSFSSPNTTHGDEDEEGGNTTTSVKERDPRGRKKKRLKNPTAPKHPMSGFLFYSIYVRSEIVEGMPKATVGEISKVISERWHKLNEQERAPWIQKAKEDKERYAREMESFTATLMVEGLEERGDGTTSTTTSTGSTTTTTTATAGRAAGTTGGNHHPHAHHAHHRQGNMSPVELDSLTIATVAQMVNPRGEHLLPPLSTSSSPRQYQVLPATPRNDD</sequence>
<dbReference type="SMART" id="SM00398">
    <property type="entry name" value="HMG"/>
    <property type="match status" value="2"/>
</dbReference>
<evidence type="ECO:0000313" key="6">
    <source>
        <dbReference type="Proteomes" id="UP001209540"/>
    </source>
</evidence>
<keyword evidence="1 2" id="KW-0238">DNA-binding</keyword>
<evidence type="ECO:0000313" key="5">
    <source>
        <dbReference type="EMBL" id="KAI9271634.1"/>
    </source>
</evidence>
<dbReference type="GO" id="GO:0005634">
    <property type="term" value="C:nucleus"/>
    <property type="evidence" value="ECO:0007669"/>
    <property type="project" value="UniProtKB-UniRule"/>
</dbReference>
<name>A0AAD5K6F0_9FUNG</name>
<dbReference type="SUPFAM" id="SSF47095">
    <property type="entry name" value="HMG-box"/>
    <property type="match status" value="2"/>
</dbReference>
<reference evidence="5" key="2">
    <citation type="submission" date="2023-02" db="EMBL/GenBank/DDBJ databases">
        <authorList>
            <consortium name="DOE Joint Genome Institute"/>
            <person name="Mondo S.J."/>
            <person name="Chang Y."/>
            <person name="Wang Y."/>
            <person name="Ahrendt S."/>
            <person name="Andreopoulos W."/>
            <person name="Barry K."/>
            <person name="Beard J."/>
            <person name="Benny G.L."/>
            <person name="Blankenship S."/>
            <person name="Bonito G."/>
            <person name="Cuomo C."/>
            <person name="Desiro A."/>
            <person name="Gervers K.A."/>
            <person name="Hundley H."/>
            <person name="Kuo A."/>
            <person name="LaButti K."/>
            <person name="Lang B.F."/>
            <person name="Lipzen A."/>
            <person name="O'Donnell K."/>
            <person name="Pangilinan J."/>
            <person name="Reynolds N."/>
            <person name="Sandor L."/>
            <person name="Smith M.W."/>
            <person name="Tsang A."/>
            <person name="Grigoriev I.V."/>
            <person name="Stajich J.E."/>
            <person name="Spatafora J.W."/>
        </authorList>
    </citation>
    <scope>NUCLEOTIDE SEQUENCE</scope>
    <source>
        <strain evidence="5">RSA 2281</strain>
    </source>
</reference>
<keyword evidence="2" id="KW-0539">Nucleus</keyword>
<gene>
    <name evidence="5" type="ORF">BDA99DRAFT_433784</name>
</gene>
<feature type="region of interest" description="Disordered" evidence="3">
    <location>
        <begin position="94"/>
        <end position="158"/>
    </location>
</feature>
<reference evidence="5" key="1">
    <citation type="journal article" date="2022" name="IScience">
        <title>Evolution of zygomycete secretomes and the origins of terrestrial fungal ecologies.</title>
        <authorList>
            <person name="Chang Y."/>
            <person name="Wang Y."/>
            <person name="Mondo S."/>
            <person name="Ahrendt S."/>
            <person name="Andreopoulos W."/>
            <person name="Barry K."/>
            <person name="Beard J."/>
            <person name="Benny G.L."/>
            <person name="Blankenship S."/>
            <person name="Bonito G."/>
            <person name="Cuomo C."/>
            <person name="Desiro A."/>
            <person name="Gervers K.A."/>
            <person name="Hundley H."/>
            <person name="Kuo A."/>
            <person name="LaButti K."/>
            <person name="Lang B.F."/>
            <person name="Lipzen A."/>
            <person name="O'Donnell K."/>
            <person name="Pangilinan J."/>
            <person name="Reynolds N."/>
            <person name="Sandor L."/>
            <person name="Smith M.E."/>
            <person name="Tsang A."/>
            <person name="Grigoriev I.V."/>
            <person name="Stajich J.E."/>
            <person name="Spatafora J.W."/>
        </authorList>
    </citation>
    <scope>NUCLEOTIDE SEQUENCE</scope>
    <source>
        <strain evidence="5">RSA 2281</strain>
    </source>
</reference>
<organism evidence="5 6">
    <name type="scientific">Phascolomyces articulosus</name>
    <dbReference type="NCBI Taxonomy" id="60185"/>
    <lineage>
        <taxon>Eukaryota</taxon>
        <taxon>Fungi</taxon>
        <taxon>Fungi incertae sedis</taxon>
        <taxon>Mucoromycota</taxon>
        <taxon>Mucoromycotina</taxon>
        <taxon>Mucoromycetes</taxon>
        <taxon>Mucorales</taxon>
        <taxon>Lichtheimiaceae</taxon>
        <taxon>Phascolomyces</taxon>
    </lineage>
</organism>
<dbReference type="EMBL" id="JAIXMP010000006">
    <property type="protein sequence ID" value="KAI9271634.1"/>
    <property type="molecule type" value="Genomic_DNA"/>
</dbReference>
<keyword evidence="6" id="KW-1185">Reference proteome</keyword>
<dbReference type="Pfam" id="PF00505">
    <property type="entry name" value="HMG_box"/>
    <property type="match status" value="2"/>
</dbReference>
<protein>
    <submittedName>
        <fullName evidence="5">High mobility group box domain-containing protein</fullName>
    </submittedName>
</protein>
<feature type="compositionally biased region" description="Low complexity" evidence="3">
    <location>
        <begin position="239"/>
        <end position="263"/>
    </location>
</feature>
<dbReference type="InterPro" id="IPR009071">
    <property type="entry name" value="HMG_box_dom"/>
</dbReference>
<dbReference type="PANTHER" id="PTHR48112:SF22">
    <property type="entry name" value="MITOCHONDRIAL TRANSCRIPTION FACTOR A, ISOFORM B"/>
    <property type="match status" value="1"/>
</dbReference>
<dbReference type="InterPro" id="IPR036910">
    <property type="entry name" value="HMG_box_dom_sf"/>
</dbReference>
<dbReference type="InterPro" id="IPR050342">
    <property type="entry name" value="HMGB"/>
</dbReference>
<comment type="caution">
    <text evidence="5">The sequence shown here is derived from an EMBL/GenBank/DDBJ whole genome shotgun (WGS) entry which is preliminary data.</text>
</comment>
<dbReference type="PROSITE" id="PS50118">
    <property type="entry name" value="HMG_BOX_2"/>
    <property type="match status" value="2"/>
</dbReference>
<evidence type="ECO:0000256" key="1">
    <source>
        <dbReference type="ARBA" id="ARBA00023125"/>
    </source>
</evidence>
<feature type="compositionally biased region" description="Polar residues" evidence="3">
    <location>
        <begin position="113"/>
        <end position="123"/>
    </location>
</feature>
<dbReference type="GO" id="GO:0003677">
    <property type="term" value="F:DNA binding"/>
    <property type="evidence" value="ECO:0007669"/>
    <property type="project" value="UniProtKB-UniRule"/>
</dbReference>
<accession>A0AAD5K6F0</accession>
<feature type="region of interest" description="Disordered" evidence="3">
    <location>
        <begin position="235"/>
        <end position="282"/>
    </location>
</feature>
<evidence type="ECO:0000259" key="4">
    <source>
        <dbReference type="PROSITE" id="PS50118"/>
    </source>
</evidence>
<feature type="region of interest" description="Disordered" evidence="3">
    <location>
        <begin position="304"/>
        <end position="331"/>
    </location>
</feature>
<feature type="domain" description="HMG box" evidence="4">
    <location>
        <begin position="157"/>
        <end position="225"/>
    </location>
</feature>